<organism evidence="2 3">
    <name type="scientific">Phytophthora fragariaefolia</name>
    <dbReference type="NCBI Taxonomy" id="1490495"/>
    <lineage>
        <taxon>Eukaryota</taxon>
        <taxon>Sar</taxon>
        <taxon>Stramenopiles</taxon>
        <taxon>Oomycota</taxon>
        <taxon>Peronosporomycetes</taxon>
        <taxon>Peronosporales</taxon>
        <taxon>Peronosporaceae</taxon>
        <taxon>Phytophthora</taxon>
    </lineage>
</organism>
<dbReference type="InterPro" id="IPR012337">
    <property type="entry name" value="RNaseH-like_sf"/>
</dbReference>
<sequence>MVRQAAVWKSVTAPQAAQLFMDNVFRHHGLPEAFVSDRDPRFVSHCWQHLFRLLGTRLDMATADHPQTDDQTERVNRVLEVTVRSACDAEPTKWSTLLPQVEFALNNAVHSSTGFNPFYVNALRHPRTPLTFPPASSLGRGEANAEDPRGLKGLRTFVKRNLLSFIETGEAVRQRVRDAMAAAQDRQKENSDRHGRANTRVFQLGDQVLLNAKNLPIAAVSAVGSTKLRPRFIGPFTAIGVHGHAYTLVLPSAMATHPTSMLGCLSSTIQLQRSTPRVLLRRVLTKGIRHHYQQFLLRRSRGWGGSRNMIHLATRVMVLQRTDTRVERPDPAEMIGQGMPHIPDDPLVLRQPATHPIEFSTKVVHLLRQSLYALPQATQILGNFATSLSEGLDSLETPTQRHQVRPLGIQKSLAAFHGR</sequence>
<dbReference type="PROSITE" id="PS50994">
    <property type="entry name" value="INTEGRASE"/>
    <property type="match status" value="1"/>
</dbReference>
<dbReference type="GO" id="GO:0003676">
    <property type="term" value="F:nucleic acid binding"/>
    <property type="evidence" value="ECO:0007669"/>
    <property type="project" value="InterPro"/>
</dbReference>
<evidence type="ECO:0000313" key="2">
    <source>
        <dbReference type="EMBL" id="GMF44521.1"/>
    </source>
</evidence>
<gene>
    <name evidence="2" type="ORF">Pfra01_001554100</name>
</gene>
<dbReference type="SUPFAM" id="SSF53098">
    <property type="entry name" value="Ribonuclease H-like"/>
    <property type="match status" value="1"/>
</dbReference>
<dbReference type="Gene3D" id="3.30.420.10">
    <property type="entry name" value="Ribonuclease H-like superfamily/Ribonuclease H"/>
    <property type="match status" value="1"/>
</dbReference>
<dbReference type="EMBL" id="BSXT01001693">
    <property type="protein sequence ID" value="GMF44521.1"/>
    <property type="molecule type" value="Genomic_DNA"/>
</dbReference>
<comment type="caution">
    <text evidence="2">The sequence shown here is derived from an EMBL/GenBank/DDBJ whole genome shotgun (WGS) entry which is preliminary data.</text>
</comment>
<protein>
    <submittedName>
        <fullName evidence="2">Unnamed protein product</fullName>
    </submittedName>
</protein>
<reference evidence="2" key="1">
    <citation type="submission" date="2023-04" db="EMBL/GenBank/DDBJ databases">
        <title>Phytophthora fragariaefolia NBRC 109709.</title>
        <authorList>
            <person name="Ichikawa N."/>
            <person name="Sato H."/>
            <person name="Tonouchi N."/>
        </authorList>
    </citation>
    <scope>NUCLEOTIDE SEQUENCE</scope>
    <source>
        <strain evidence="2">NBRC 109709</strain>
    </source>
</reference>
<dbReference type="InterPro" id="IPR050951">
    <property type="entry name" value="Retrovirus_Pol_polyprotein"/>
</dbReference>
<name>A0A9W6XSR8_9STRA</name>
<dbReference type="InterPro" id="IPR036397">
    <property type="entry name" value="RNaseH_sf"/>
</dbReference>
<dbReference type="Proteomes" id="UP001165121">
    <property type="component" value="Unassembled WGS sequence"/>
</dbReference>
<dbReference type="PANTHER" id="PTHR37984">
    <property type="entry name" value="PROTEIN CBG26694"/>
    <property type="match status" value="1"/>
</dbReference>
<accession>A0A9W6XSR8</accession>
<dbReference type="InterPro" id="IPR001584">
    <property type="entry name" value="Integrase_cat-core"/>
</dbReference>
<evidence type="ECO:0000259" key="1">
    <source>
        <dbReference type="PROSITE" id="PS50994"/>
    </source>
</evidence>
<keyword evidence="3" id="KW-1185">Reference proteome</keyword>
<dbReference type="PANTHER" id="PTHR37984:SF5">
    <property type="entry name" value="PROTEIN NYNRIN-LIKE"/>
    <property type="match status" value="1"/>
</dbReference>
<proteinExistence type="predicted"/>
<evidence type="ECO:0000313" key="3">
    <source>
        <dbReference type="Proteomes" id="UP001165121"/>
    </source>
</evidence>
<feature type="domain" description="Integrase catalytic" evidence="1">
    <location>
        <begin position="1"/>
        <end position="125"/>
    </location>
</feature>
<dbReference type="AlphaFoldDB" id="A0A9W6XSR8"/>
<dbReference type="GO" id="GO:0015074">
    <property type="term" value="P:DNA integration"/>
    <property type="evidence" value="ECO:0007669"/>
    <property type="project" value="InterPro"/>
</dbReference>